<keyword evidence="2" id="KW-1133">Transmembrane helix</keyword>
<dbReference type="EMBL" id="JAHFYH010000095">
    <property type="protein sequence ID" value="KAH0213533.1"/>
    <property type="molecule type" value="Genomic_DNA"/>
</dbReference>
<accession>A0A9P8GBT9</accession>
<dbReference type="AlphaFoldDB" id="A0A9P8GBT9"/>
<feature type="compositionally biased region" description="Polar residues" evidence="1">
    <location>
        <begin position="305"/>
        <end position="317"/>
    </location>
</feature>
<feature type="compositionally biased region" description="Low complexity" evidence="1">
    <location>
        <begin position="439"/>
        <end position="455"/>
    </location>
</feature>
<keyword evidence="2" id="KW-0812">Transmembrane</keyword>
<name>A0A9P8GBT9_AURME</name>
<evidence type="ECO:0000256" key="2">
    <source>
        <dbReference type="SAM" id="Phobius"/>
    </source>
</evidence>
<sequence length="674" mass="73648">MSSEPSSPAVVDPQAQENETLKEKIKDLKEKLAQRDDNFAYYERSNQELQEQVEDQTSQLDEKDLVITRLKAHIEAHKKEHEETQQENKKLRRQSSHFEDIVKANEKELRNLPELEKAIEDREAEVRNFTAELDLTRTERDDKVTETKGLEGDVADLRQELDTKDQELDILHEKLDIFERHITISKDLPAEELDDVLYEFTEKWSAMQADGPTPSKQKNKRASLSGMNLADEFEALSDDGYDSEDGGYASDDRSVRSTMSERPAKRKVQQTLEMSEIESVAIHPSVKKPVDMTSAATRMSPKPMPQNTSNATQTSPIASPKKVPVPESTNSETQTSPIASPKKIFTQVISSGVQTSPIAALIQKFTPTMVNAAAQTSPAATSPRKSFSEVLSNGVQTSPVTPAVKERKPFSEVMTSGIQTSPVAASTTKVASPLKSFTFSGTSSGVSTSPVAPSPKTATLGTASQTSPTVSSPSSVPLPSSPASNSLVTNKASIKSPLSNEITEESLALDNTLPPQPGKPSKANALNIKRPRVPTKDMSPQTLYHYNAVTAPPDTKTCSSSTANTSASSPQPDLPTVLITFCHDMTADMLVHRRLLLLWLLASYLGFAIAFFSAEYSWAHANGYAPENKFVYVGGAVPRQIIGFIFGVLRWLWNLVFGGGWSVGGGRRSPLSLG</sequence>
<feature type="compositionally biased region" description="Polar residues" evidence="1">
    <location>
        <begin position="327"/>
        <end position="338"/>
    </location>
</feature>
<comment type="caution">
    <text evidence="3">The sequence shown here is derived from an EMBL/GenBank/DDBJ whole genome shotgun (WGS) entry which is preliminary data.</text>
</comment>
<evidence type="ECO:0000256" key="1">
    <source>
        <dbReference type="SAM" id="MobiDB-lite"/>
    </source>
</evidence>
<feature type="region of interest" description="Disordered" evidence="1">
    <location>
        <begin position="237"/>
        <end position="271"/>
    </location>
</feature>
<feature type="region of interest" description="Disordered" evidence="1">
    <location>
        <begin position="294"/>
        <end position="341"/>
    </location>
</feature>
<keyword evidence="2" id="KW-0472">Membrane</keyword>
<reference evidence="3" key="2">
    <citation type="submission" date="2021-08" db="EMBL/GenBank/DDBJ databases">
        <authorList>
            <person name="Gostincar C."/>
            <person name="Sun X."/>
            <person name="Song Z."/>
            <person name="Gunde-Cimerman N."/>
        </authorList>
    </citation>
    <scope>NUCLEOTIDE SEQUENCE</scope>
    <source>
        <strain evidence="3">EXF-8016</strain>
    </source>
</reference>
<evidence type="ECO:0000313" key="4">
    <source>
        <dbReference type="Proteomes" id="UP000767238"/>
    </source>
</evidence>
<feature type="non-terminal residue" evidence="3">
    <location>
        <position position="674"/>
    </location>
</feature>
<protein>
    <submittedName>
        <fullName evidence="3">Uncharacterized protein</fullName>
    </submittedName>
</protein>
<proteinExistence type="predicted"/>
<feature type="region of interest" description="Disordered" evidence="1">
    <location>
        <begin position="77"/>
        <end position="98"/>
    </location>
</feature>
<evidence type="ECO:0000313" key="3">
    <source>
        <dbReference type="EMBL" id="KAH0213533.1"/>
    </source>
</evidence>
<feature type="compositionally biased region" description="Low complexity" evidence="1">
    <location>
        <begin position="463"/>
        <end position="487"/>
    </location>
</feature>
<dbReference type="Proteomes" id="UP000767238">
    <property type="component" value="Unassembled WGS sequence"/>
</dbReference>
<organism evidence="3 4">
    <name type="scientific">Aureobasidium melanogenum</name>
    <name type="common">Aureobasidium pullulans var. melanogenum</name>
    <dbReference type="NCBI Taxonomy" id="46634"/>
    <lineage>
        <taxon>Eukaryota</taxon>
        <taxon>Fungi</taxon>
        <taxon>Dikarya</taxon>
        <taxon>Ascomycota</taxon>
        <taxon>Pezizomycotina</taxon>
        <taxon>Dothideomycetes</taxon>
        <taxon>Dothideomycetidae</taxon>
        <taxon>Dothideales</taxon>
        <taxon>Saccotheciaceae</taxon>
        <taxon>Aureobasidium</taxon>
    </lineage>
</organism>
<gene>
    <name evidence="3" type="ORF">KCV03_g8874</name>
</gene>
<feature type="compositionally biased region" description="Basic and acidic residues" evidence="1">
    <location>
        <begin position="77"/>
        <end position="89"/>
    </location>
</feature>
<dbReference type="OrthoDB" id="3940827at2759"/>
<feature type="transmembrane region" description="Helical" evidence="2">
    <location>
        <begin position="596"/>
        <end position="618"/>
    </location>
</feature>
<reference evidence="3" key="1">
    <citation type="journal article" date="2021" name="J Fungi (Basel)">
        <title>Virulence traits and population genomics of the black yeast Aureobasidium melanogenum.</title>
        <authorList>
            <person name="Cernosa A."/>
            <person name="Sun X."/>
            <person name="Gostincar C."/>
            <person name="Fang C."/>
            <person name="Gunde-Cimerman N."/>
            <person name="Song Z."/>
        </authorList>
    </citation>
    <scope>NUCLEOTIDE SEQUENCE</scope>
    <source>
        <strain evidence="3">EXF-8016</strain>
    </source>
</reference>
<feature type="transmembrane region" description="Helical" evidence="2">
    <location>
        <begin position="630"/>
        <end position="653"/>
    </location>
</feature>
<feature type="region of interest" description="Disordered" evidence="1">
    <location>
        <begin position="439"/>
        <end position="491"/>
    </location>
</feature>